<name>A0A397SCV7_9GLOM</name>
<dbReference type="InterPro" id="IPR011009">
    <property type="entry name" value="Kinase-like_dom_sf"/>
</dbReference>
<dbReference type="PANTHER" id="PTHR24347">
    <property type="entry name" value="SERINE/THREONINE-PROTEIN KINASE"/>
    <property type="match status" value="1"/>
</dbReference>
<dbReference type="AlphaFoldDB" id="A0A397SCV7"/>
<dbReference type="Gene3D" id="1.10.510.10">
    <property type="entry name" value="Transferase(Phosphotransferase) domain 1"/>
    <property type="match status" value="1"/>
</dbReference>
<evidence type="ECO:0000313" key="2">
    <source>
        <dbReference type="EMBL" id="RIA80561.1"/>
    </source>
</evidence>
<gene>
    <name evidence="2" type="ORF">C1645_838494</name>
</gene>
<evidence type="ECO:0000313" key="3">
    <source>
        <dbReference type="Proteomes" id="UP000265703"/>
    </source>
</evidence>
<accession>A0A397SCV7</accession>
<dbReference type="Proteomes" id="UP000265703">
    <property type="component" value="Unassembled WGS sequence"/>
</dbReference>
<dbReference type="SUPFAM" id="SSF56112">
    <property type="entry name" value="Protein kinase-like (PK-like)"/>
    <property type="match status" value="1"/>
</dbReference>
<evidence type="ECO:0000259" key="1">
    <source>
        <dbReference type="PROSITE" id="PS50011"/>
    </source>
</evidence>
<dbReference type="GO" id="GO:0005524">
    <property type="term" value="F:ATP binding"/>
    <property type="evidence" value="ECO:0007669"/>
    <property type="project" value="InterPro"/>
</dbReference>
<dbReference type="OrthoDB" id="5337378at2759"/>
<dbReference type="PROSITE" id="PS50011">
    <property type="entry name" value="PROTEIN_KINASE_DOM"/>
    <property type="match status" value="1"/>
</dbReference>
<reference evidence="2 3" key="1">
    <citation type="submission" date="2018-06" db="EMBL/GenBank/DDBJ databases">
        <title>Comparative genomics reveals the genomic features of Rhizophagus irregularis, R. cerebriforme, R. diaphanum and Gigaspora rosea, and their symbiotic lifestyle signature.</title>
        <authorList>
            <person name="Morin E."/>
            <person name="San Clemente H."/>
            <person name="Chen E.C.H."/>
            <person name="De La Providencia I."/>
            <person name="Hainaut M."/>
            <person name="Kuo A."/>
            <person name="Kohler A."/>
            <person name="Murat C."/>
            <person name="Tang N."/>
            <person name="Roy S."/>
            <person name="Loubradou J."/>
            <person name="Henrissat B."/>
            <person name="Grigoriev I.V."/>
            <person name="Corradi N."/>
            <person name="Roux C."/>
            <person name="Martin F.M."/>
        </authorList>
    </citation>
    <scope>NUCLEOTIDE SEQUENCE [LARGE SCALE GENOMIC DNA]</scope>
    <source>
        <strain evidence="2 3">DAOM 227022</strain>
    </source>
</reference>
<protein>
    <submittedName>
        <fullName evidence="2">Kinase-like domain-containing protein</fullName>
    </submittedName>
</protein>
<organism evidence="2 3">
    <name type="scientific">Glomus cerebriforme</name>
    <dbReference type="NCBI Taxonomy" id="658196"/>
    <lineage>
        <taxon>Eukaryota</taxon>
        <taxon>Fungi</taxon>
        <taxon>Fungi incertae sedis</taxon>
        <taxon>Mucoromycota</taxon>
        <taxon>Glomeromycotina</taxon>
        <taxon>Glomeromycetes</taxon>
        <taxon>Glomerales</taxon>
        <taxon>Glomeraceae</taxon>
        <taxon>Glomus</taxon>
    </lineage>
</organism>
<dbReference type="GO" id="GO:0004672">
    <property type="term" value="F:protein kinase activity"/>
    <property type="evidence" value="ECO:0007669"/>
    <property type="project" value="InterPro"/>
</dbReference>
<dbReference type="Pfam" id="PF00069">
    <property type="entry name" value="Pkinase"/>
    <property type="match status" value="1"/>
</dbReference>
<dbReference type="EMBL" id="QKYT01000943">
    <property type="protein sequence ID" value="RIA80561.1"/>
    <property type="molecule type" value="Genomic_DNA"/>
</dbReference>
<keyword evidence="2" id="KW-0808">Transferase</keyword>
<dbReference type="STRING" id="658196.A0A397SCV7"/>
<sequence>MSNILRIYGLSQDPGTKNHIMVLQYAEGGDFYNWINKNYENYENYSWYKKVGTLRNIIEGLEEIHQKQMVHRDLHIGNLLSNNSSMEWVNNRIFISDMGLCGEVSNLDKTNIYGVMPYVAPEQLEDNLLPIVHMITI</sequence>
<comment type="caution">
    <text evidence="2">The sequence shown here is derived from an EMBL/GenBank/DDBJ whole genome shotgun (WGS) entry which is preliminary data.</text>
</comment>
<keyword evidence="3" id="KW-1185">Reference proteome</keyword>
<dbReference type="InterPro" id="IPR000719">
    <property type="entry name" value="Prot_kinase_dom"/>
</dbReference>
<feature type="domain" description="Protein kinase" evidence="1">
    <location>
        <begin position="1"/>
        <end position="137"/>
    </location>
</feature>
<keyword evidence="2" id="KW-0418">Kinase</keyword>
<proteinExistence type="predicted"/>